<dbReference type="InterPro" id="IPR012292">
    <property type="entry name" value="Globin/Proto"/>
</dbReference>
<evidence type="ECO:0000313" key="5">
    <source>
        <dbReference type="EMBL" id="SLK08903.1"/>
    </source>
</evidence>
<evidence type="ECO:0000313" key="6">
    <source>
        <dbReference type="Proteomes" id="UP000190989"/>
    </source>
</evidence>
<dbReference type="GO" id="GO:0020037">
    <property type="term" value="F:heme binding"/>
    <property type="evidence" value="ECO:0007669"/>
    <property type="project" value="InterPro"/>
</dbReference>
<keyword evidence="3" id="KW-0479">Metal-binding</keyword>
<keyword evidence="6" id="KW-1185">Reference proteome</keyword>
<keyword evidence="1" id="KW-0813">Transport</keyword>
<evidence type="ECO:0000256" key="3">
    <source>
        <dbReference type="ARBA" id="ARBA00022723"/>
    </source>
</evidence>
<evidence type="ECO:0000256" key="2">
    <source>
        <dbReference type="ARBA" id="ARBA00022617"/>
    </source>
</evidence>
<proteinExistence type="predicted"/>
<dbReference type="Proteomes" id="UP000190989">
    <property type="component" value="Unassembled WGS sequence"/>
</dbReference>
<keyword evidence="2" id="KW-0349">Heme</keyword>
<reference evidence="6" key="1">
    <citation type="submission" date="2017-02" db="EMBL/GenBank/DDBJ databases">
        <authorList>
            <person name="Varghese N."/>
            <person name="Submissions S."/>
        </authorList>
    </citation>
    <scope>NUCLEOTIDE SEQUENCE [LARGE SCALE GENOMIC DNA]</scope>
    <source>
        <strain evidence="6">SM117</strain>
    </source>
</reference>
<accession>A0A1U6ILM1</accession>
<dbReference type="RefSeq" id="WP_079731607.1">
    <property type="nucleotide sequence ID" value="NZ_FVZE01000009.1"/>
</dbReference>
<dbReference type="SUPFAM" id="SSF46458">
    <property type="entry name" value="Globin-like"/>
    <property type="match status" value="1"/>
</dbReference>
<dbReference type="STRING" id="428990.SAMN06295987_10929"/>
<evidence type="ECO:0000256" key="1">
    <source>
        <dbReference type="ARBA" id="ARBA00022448"/>
    </source>
</evidence>
<dbReference type="EMBL" id="FVZE01000009">
    <property type="protein sequence ID" value="SLK08903.1"/>
    <property type="molecule type" value="Genomic_DNA"/>
</dbReference>
<dbReference type="InterPro" id="IPR009050">
    <property type="entry name" value="Globin-like_sf"/>
</dbReference>
<evidence type="ECO:0000256" key="4">
    <source>
        <dbReference type="ARBA" id="ARBA00023004"/>
    </source>
</evidence>
<name>A0A1U6ILM1_9SPHN</name>
<dbReference type="GO" id="GO:0046872">
    <property type="term" value="F:metal ion binding"/>
    <property type="evidence" value="ECO:0007669"/>
    <property type="project" value="UniProtKB-KW"/>
</dbReference>
<dbReference type="GO" id="GO:0019825">
    <property type="term" value="F:oxygen binding"/>
    <property type="evidence" value="ECO:0007669"/>
    <property type="project" value="InterPro"/>
</dbReference>
<dbReference type="Gene3D" id="1.10.490.10">
    <property type="entry name" value="Globins"/>
    <property type="match status" value="1"/>
</dbReference>
<protein>
    <submittedName>
        <fullName evidence="5">Hemoglobin</fullName>
    </submittedName>
</protein>
<dbReference type="CDD" id="cd08916">
    <property type="entry name" value="TrHb3_P"/>
    <property type="match status" value="1"/>
</dbReference>
<dbReference type="Pfam" id="PF01152">
    <property type="entry name" value="Bac_globin"/>
    <property type="match status" value="1"/>
</dbReference>
<gene>
    <name evidence="5" type="ORF">SAMN06295987_10929</name>
</gene>
<dbReference type="InterPro" id="IPR001486">
    <property type="entry name" value="Hemoglobin_trunc"/>
</dbReference>
<organism evidence="5 6">
    <name type="scientific">Novosphingobium mathurense</name>
    <dbReference type="NCBI Taxonomy" id="428990"/>
    <lineage>
        <taxon>Bacteria</taxon>
        <taxon>Pseudomonadati</taxon>
        <taxon>Pseudomonadota</taxon>
        <taxon>Alphaproteobacteria</taxon>
        <taxon>Sphingomonadales</taxon>
        <taxon>Sphingomonadaceae</taxon>
        <taxon>Novosphingobium</taxon>
    </lineage>
</organism>
<sequence>MDSTAKLDETSLSRLVDAFYARVRADAELGPIFNDAINDWSEHLNKLTAFWSSVMLTSGRYKGQPVPAHMKHRDRISPQQFERWLGLWNQTTQELMEPDAAHALQAKAARIAESLQLAMFFRLDSEPAPRPTHLTNLRQRNAFP</sequence>
<dbReference type="AlphaFoldDB" id="A0A1U6ILM1"/>
<keyword evidence="4" id="KW-0408">Iron</keyword>